<reference evidence="1" key="2">
    <citation type="journal article" date="2015" name="Data Brief">
        <title>Shoot transcriptome of the giant reed, Arundo donax.</title>
        <authorList>
            <person name="Barrero R.A."/>
            <person name="Guerrero F.D."/>
            <person name="Moolhuijzen P."/>
            <person name="Goolsby J.A."/>
            <person name="Tidwell J."/>
            <person name="Bellgard S.E."/>
            <person name="Bellgard M.I."/>
        </authorList>
    </citation>
    <scope>NUCLEOTIDE SEQUENCE</scope>
    <source>
        <tissue evidence="1">Shoot tissue taken approximately 20 cm above the soil surface</tissue>
    </source>
</reference>
<name>A0A0A8ZSG5_ARUDO</name>
<protein>
    <submittedName>
        <fullName evidence="1">Uncharacterized protein</fullName>
    </submittedName>
</protein>
<accession>A0A0A8ZSG5</accession>
<dbReference type="AlphaFoldDB" id="A0A0A8ZSG5"/>
<evidence type="ECO:0000313" key="1">
    <source>
        <dbReference type="EMBL" id="JAD37782.1"/>
    </source>
</evidence>
<reference evidence="1" key="1">
    <citation type="submission" date="2014-09" db="EMBL/GenBank/DDBJ databases">
        <authorList>
            <person name="Magalhaes I.L.F."/>
            <person name="Oliveira U."/>
            <person name="Santos F.R."/>
            <person name="Vidigal T.H.D.A."/>
            <person name="Brescovit A.D."/>
            <person name="Santos A.J."/>
        </authorList>
    </citation>
    <scope>NUCLEOTIDE SEQUENCE</scope>
    <source>
        <tissue evidence="1">Shoot tissue taken approximately 20 cm above the soil surface</tissue>
    </source>
</reference>
<organism evidence="1">
    <name type="scientific">Arundo donax</name>
    <name type="common">Giant reed</name>
    <name type="synonym">Donax arundinaceus</name>
    <dbReference type="NCBI Taxonomy" id="35708"/>
    <lineage>
        <taxon>Eukaryota</taxon>
        <taxon>Viridiplantae</taxon>
        <taxon>Streptophyta</taxon>
        <taxon>Embryophyta</taxon>
        <taxon>Tracheophyta</taxon>
        <taxon>Spermatophyta</taxon>
        <taxon>Magnoliopsida</taxon>
        <taxon>Liliopsida</taxon>
        <taxon>Poales</taxon>
        <taxon>Poaceae</taxon>
        <taxon>PACMAD clade</taxon>
        <taxon>Arundinoideae</taxon>
        <taxon>Arundineae</taxon>
        <taxon>Arundo</taxon>
    </lineage>
</organism>
<sequence>MKLAPGGLVGALKKSRATLGRGVFGSQQ</sequence>
<dbReference type="EMBL" id="GBRH01260113">
    <property type="protein sequence ID" value="JAD37782.1"/>
    <property type="molecule type" value="Transcribed_RNA"/>
</dbReference>
<proteinExistence type="predicted"/>